<protein>
    <submittedName>
        <fullName evidence="2">Uncharacterized protein</fullName>
    </submittedName>
</protein>
<reference evidence="2 3" key="1">
    <citation type="submission" date="2020-08" db="EMBL/GenBank/DDBJ databases">
        <title>Sequencing the genomes of 1000 actinobacteria strains.</title>
        <authorList>
            <person name="Klenk H.-P."/>
        </authorList>
    </citation>
    <scope>NUCLEOTIDE SEQUENCE [LARGE SCALE GENOMIC DNA]</scope>
    <source>
        <strain evidence="2 3">DSM 44230</strain>
    </source>
</reference>
<evidence type="ECO:0000313" key="2">
    <source>
        <dbReference type="EMBL" id="MBB4679858.1"/>
    </source>
</evidence>
<name>A0A7W7CEU1_9PSEU</name>
<accession>A0A7W7CEU1</accession>
<gene>
    <name evidence="2" type="ORF">HNR67_005976</name>
</gene>
<organism evidence="2 3">
    <name type="scientific">Crossiella cryophila</name>
    <dbReference type="NCBI Taxonomy" id="43355"/>
    <lineage>
        <taxon>Bacteria</taxon>
        <taxon>Bacillati</taxon>
        <taxon>Actinomycetota</taxon>
        <taxon>Actinomycetes</taxon>
        <taxon>Pseudonocardiales</taxon>
        <taxon>Pseudonocardiaceae</taxon>
        <taxon>Crossiella</taxon>
    </lineage>
</organism>
<feature type="region of interest" description="Disordered" evidence="1">
    <location>
        <begin position="1"/>
        <end position="61"/>
    </location>
</feature>
<feature type="compositionally biased region" description="Low complexity" evidence="1">
    <location>
        <begin position="24"/>
        <end position="42"/>
    </location>
</feature>
<sequence length="368" mass="39425">MKARRGMARKRRKGGEPAPPGFALPPGALDAAAAAMRDPLAPQGLGAPPRRQPPVGRRVPGLAGGPATFMLPLEQRVIVRALRPFLRPSDPEPGTLAGLLAPRLPELAALLAARERLKTISGTVAGLRLEAAVCRTDPDLDLSGAGTSVADALVRLARRIAPSGDSGDNELNDGFRVVRRMFSQRLRARARELTPAENPGGGDWTRTPVPAAEPLPPSRELGTLTALTRDLPSGDRARHRLWADRLAPALTQFRFARYPTPVEHQDLLRHFLANLPELTELGAINQSLTEAEREHSELHCRLAPKRQSFGMTSAEVRWRNALAAELRAQAEAVGVGGALGVGFGAAFDAAASAIVHTLRDLADRLTVH</sequence>
<proteinExistence type="predicted"/>
<comment type="caution">
    <text evidence="2">The sequence shown here is derived from an EMBL/GenBank/DDBJ whole genome shotgun (WGS) entry which is preliminary data.</text>
</comment>
<dbReference type="Proteomes" id="UP000533598">
    <property type="component" value="Unassembled WGS sequence"/>
</dbReference>
<evidence type="ECO:0000256" key="1">
    <source>
        <dbReference type="SAM" id="MobiDB-lite"/>
    </source>
</evidence>
<feature type="compositionally biased region" description="Basic residues" evidence="1">
    <location>
        <begin position="1"/>
        <end position="13"/>
    </location>
</feature>
<evidence type="ECO:0000313" key="3">
    <source>
        <dbReference type="Proteomes" id="UP000533598"/>
    </source>
</evidence>
<dbReference type="AlphaFoldDB" id="A0A7W7CEU1"/>
<dbReference type="EMBL" id="JACHMH010000001">
    <property type="protein sequence ID" value="MBB4679858.1"/>
    <property type="molecule type" value="Genomic_DNA"/>
</dbReference>
<keyword evidence="3" id="KW-1185">Reference proteome</keyword>
<dbReference type="RefSeq" id="WP_185005558.1">
    <property type="nucleotide sequence ID" value="NZ_BAAAUI010000043.1"/>
</dbReference>